<protein>
    <submittedName>
        <fullName evidence="2">Uncharacterized protein</fullName>
    </submittedName>
</protein>
<keyword evidence="1" id="KW-0812">Transmembrane</keyword>
<evidence type="ECO:0000313" key="3">
    <source>
        <dbReference type="Proteomes" id="UP000486602"/>
    </source>
</evidence>
<gene>
    <name evidence="2" type="ORF">G3O08_19570</name>
</gene>
<dbReference type="InterPro" id="IPR048136">
    <property type="entry name" value="STM3941-like"/>
</dbReference>
<name>A0A7K3WVG1_9FLAO</name>
<accession>A0A7K3WVG1</accession>
<proteinExistence type="predicted"/>
<evidence type="ECO:0000313" key="2">
    <source>
        <dbReference type="EMBL" id="NEN25693.1"/>
    </source>
</evidence>
<keyword evidence="3" id="KW-1185">Reference proteome</keyword>
<feature type="transmembrane region" description="Helical" evidence="1">
    <location>
        <begin position="50"/>
        <end position="70"/>
    </location>
</feature>
<evidence type="ECO:0000256" key="1">
    <source>
        <dbReference type="SAM" id="Phobius"/>
    </source>
</evidence>
<organism evidence="2 3">
    <name type="scientific">Cryomorpha ignava</name>
    <dbReference type="NCBI Taxonomy" id="101383"/>
    <lineage>
        <taxon>Bacteria</taxon>
        <taxon>Pseudomonadati</taxon>
        <taxon>Bacteroidota</taxon>
        <taxon>Flavobacteriia</taxon>
        <taxon>Flavobacteriales</taxon>
        <taxon>Cryomorphaceae</taxon>
        <taxon>Cryomorpha</taxon>
    </lineage>
</organism>
<keyword evidence="1" id="KW-0472">Membrane</keyword>
<reference evidence="2 3" key="1">
    <citation type="submission" date="2020-02" db="EMBL/GenBank/DDBJ databases">
        <title>Out from the shadows clarifying the taxonomy of the family Cryomorphaceae and related taxa by utilizing the GTDB taxonomic framework.</title>
        <authorList>
            <person name="Bowman J.P."/>
        </authorList>
    </citation>
    <scope>NUCLEOTIDE SEQUENCE [LARGE SCALE GENOMIC DNA]</scope>
    <source>
        <strain evidence="2 3">QSSC 1-22</strain>
    </source>
</reference>
<dbReference type="Proteomes" id="UP000486602">
    <property type="component" value="Unassembled WGS sequence"/>
</dbReference>
<sequence>MSKSDKIIILLSKSKLTLLMLSSIMFVGLGLWFLISPPEINNPIFGNPTLIFSVGLASTLFFGIMTFFYAKKLPDNKPGLIIDNEGITDNSSGVAAGLIKWTDLKSISVMKIHRQKLIMLFVKNPQSYIDRQPSGFKRKIMQMNFNKYETPLSITANGLKCNFEDLLGLLNKNLENNKNTKAQHSE</sequence>
<dbReference type="EMBL" id="JAAGVY010000070">
    <property type="protein sequence ID" value="NEN25693.1"/>
    <property type="molecule type" value="Genomic_DNA"/>
</dbReference>
<dbReference type="RefSeq" id="WP_163287142.1">
    <property type="nucleotide sequence ID" value="NZ_JAAGVY010000070.1"/>
</dbReference>
<dbReference type="AlphaFoldDB" id="A0A7K3WVG1"/>
<feature type="transmembrane region" description="Helical" evidence="1">
    <location>
        <begin position="16"/>
        <end position="35"/>
    </location>
</feature>
<dbReference type="NCBIfam" id="NF041635">
    <property type="entry name" value="STM3941_fam"/>
    <property type="match status" value="1"/>
</dbReference>
<comment type="caution">
    <text evidence="2">The sequence shown here is derived from an EMBL/GenBank/DDBJ whole genome shotgun (WGS) entry which is preliminary data.</text>
</comment>
<keyword evidence="1" id="KW-1133">Transmembrane helix</keyword>